<dbReference type="Gene3D" id="2.60.40.10">
    <property type="entry name" value="Immunoglobulins"/>
    <property type="match status" value="1"/>
</dbReference>
<sequence>MKSFCIAILVAANAHAADLIHGIGVEKDEEGVAETYVSKWMEAGASAAGVASFSVTGISGSVGAETFTYDVTVSAYGDNALLGTRGGADDLLGVPDGLNSTEHFSDGMGARIEISNISNSNVFFHGFVSFDLGGNSTGEGVLLNGEPYIDLAQSPTRILVTEPVMVWEGISIGVTRLRYVDYAFSDVPPDLTAPSAPSGLSAAPTNGIVELEWDDNVEPDFASYQLYRATDASDYRRIMSGLTASAASDKGLVNGRAYYYRVVARDGSGNFSSPCAAVSATPWVPGSESLADASGTHFEDYIGVPDVAALPTDKISDTDWDGEADLLEFKLGSNFEDDAHLGGNAMRIGVSEGTSMFIYEERRSSPGVYATITYSSNLVDWTTNQSHVTELSRVIQPDGTNETVEVEIANPAFADSNELFVRLRVDDALYAPRFAIEPSGVTTGAVSMTAGQAALDTHLVEYYFEALSPGGHDSGWRRDRLYVDTGLVPGAEYAYRARLRRTTVDGIPVAGSETEASRGASARTKSSGARPNIIVFMVDDLGYEAFDIHGDSNHDTPRISEMAREGIQFTQFHSQPLCTPSRVEIMSGQYAQRNYTKFGEYLQSKSFGNFFQDAGYRTCVAGKWQLDDGDLNGIPRRDPRVPHWLGFDEYLLWHFESANAGSRHYNPVLTISLDASGMASQHQAESDPATFPAPAFIMVTNNFASPPQPLSSSDFGPDMVNQFINRFATNSAVANQPFFIYCPMILPHNPFIVPPETFGLPANNNNEKARLMTRYLDQLVGDTLDLIRSDPALAKNTLVIFTADNGTHRSITSRFNGENFQGAKRETRDAGNHVACVAWWGGDGGGIPVGQINTDVVDISDIMATITECAGVPIPQDYIQDGRSFRSHLMGKSRDPRRWTYGHWKLKGSEDSKVIRWARNRHYSLYHAGGTADSGADNIDRSGNFYDVVNDPMETEPLPEPEPGTRLAALKAELQAVLDLMDADTDSGNN</sequence>
<dbReference type="PROSITE" id="PS50853">
    <property type="entry name" value="FN3"/>
    <property type="match status" value="1"/>
</dbReference>
<dbReference type="SMART" id="SM00060">
    <property type="entry name" value="FN3"/>
    <property type="match status" value="2"/>
</dbReference>
<protein>
    <submittedName>
        <fullName evidence="5">Arylsulfatase</fullName>
    </submittedName>
</protein>
<feature type="chain" id="PRO_5028907934" evidence="3">
    <location>
        <begin position="17"/>
        <end position="990"/>
    </location>
</feature>
<dbReference type="Pfam" id="PF00884">
    <property type="entry name" value="Sulfatase"/>
    <property type="match status" value="1"/>
</dbReference>
<gene>
    <name evidence="5" type="primary">atsA_37</name>
    <name evidence="5" type="ORF">PDESU_00913</name>
</gene>
<dbReference type="SUPFAM" id="SSF49265">
    <property type="entry name" value="Fibronectin type III"/>
    <property type="match status" value="1"/>
</dbReference>
<dbReference type="InterPro" id="IPR050738">
    <property type="entry name" value="Sulfatase"/>
</dbReference>
<reference evidence="5 6" key="1">
    <citation type="submission" date="2019-04" db="EMBL/GenBank/DDBJ databases">
        <authorList>
            <person name="Van Vliet M D."/>
        </authorList>
    </citation>
    <scope>NUCLEOTIDE SEQUENCE [LARGE SCALE GENOMIC DNA]</scope>
    <source>
        <strain evidence="5 6">F1</strain>
    </source>
</reference>
<keyword evidence="6" id="KW-1185">Reference proteome</keyword>
<comment type="similarity">
    <text evidence="1">Belongs to the sulfatase family.</text>
</comment>
<organism evidence="5 6">
    <name type="scientific">Pontiella desulfatans</name>
    <dbReference type="NCBI Taxonomy" id="2750659"/>
    <lineage>
        <taxon>Bacteria</taxon>
        <taxon>Pseudomonadati</taxon>
        <taxon>Kiritimatiellota</taxon>
        <taxon>Kiritimatiellia</taxon>
        <taxon>Kiritimatiellales</taxon>
        <taxon>Pontiellaceae</taxon>
        <taxon>Pontiella</taxon>
    </lineage>
</organism>
<dbReference type="InterPro" id="IPR000917">
    <property type="entry name" value="Sulfatase_N"/>
</dbReference>
<dbReference type="Proteomes" id="UP000366872">
    <property type="component" value="Unassembled WGS sequence"/>
</dbReference>
<dbReference type="PANTHER" id="PTHR42693:SF53">
    <property type="entry name" value="ENDO-4-O-SULFATASE"/>
    <property type="match status" value="1"/>
</dbReference>
<dbReference type="GO" id="GO:0004065">
    <property type="term" value="F:arylsulfatase activity"/>
    <property type="evidence" value="ECO:0007669"/>
    <property type="project" value="TreeGrafter"/>
</dbReference>
<dbReference type="RefSeq" id="WP_168441965.1">
    <property type="nucleotide sequence ID" value="NZ_CAAHFG010000001.1"/>
</dbReference>
<dbReference type="CDD" id="cd00063">
    <property type="entry name" value="FN3"/>
    <property type="match status" value="1"/>
</dbReference>
<proteinExistence type="inferred from homology"/>
<keyword evidence="3" id="KW-0732">Signal</keyword>
<evidence type="ECO:0000256" key="3">
    <source>
        <dbReference type="SAM" id="SignalP"/>
    </source>
</evidence>
<evidence type="ECO:0000256" key="1">
    <source>
        <dbReference type="ARBA" id="ARBA00008779"/>
    </source>
</evidence>
<dbReference type="InterPro" id="IPR003961">
    <property type="entry name" value="FN3_dom"/>
</dbReference>
<accession>A0A6C2TYD3</accession>
<dbReference type="Gene3D" id="3.40.720.10">
    <property type="entry name" value="Alkaline Phosphatase, subunit A"/>
    <property type="match status" value="1"/>
</dbReference>
<keyword evidence="2" id="KW-0378">Hydrolase</keyword>
<dbReference type="InterPro" id="IPR013783">
    <property type="entry name" value="Ig-like_fold"/>
</dbReference>
<feature type="domain" description="Fibronectin type-III" evidence="4">
    <location>
        <begin position="193"/>
        <end position="287"/>
    </location>
</feature>
<name>A0A6C2TYD3_PONDE</name>
<evidence type="ECO:0000259" key="4">
    <source>
        <dbReference type="PROSITE" id="PS50853"/>
    </source>
</evidence>
<dbReference type="EMBL" id="CAAHFG010000001">
    <property type="protein sequence ID" value="VGO12361.1"/>
    <property type="molecule type" value="Genomic_DNA"/>
</dbReference>
<dbReference type="InterPro" id="IPR017850">
    <property type="entry name" value="Alkaline_phosphatase_core_sf"/>
</dbReference>
<evidence type="ECO:0000256" key="2">
    <source>
        <dbReference type="ARBA" id="ARBA00022801"/>
    </source>
</evidence>
<feature type="signal peptide" evidence="3">
    <location>
        <begin position="1"/>
        <end position="16"/>
    </location>
</feature>
<dbReference type="InterPro" id="IPR036116">
    <property type="entry name" value="FN3_sf"/>
</dbReference>
<dbReference type="AlphaFoldDB" id="A0A6C2TYD3"/>
<dbReference type="SUPFAM" id="SSF53649">
    <property type="entry name" value="Alkaline phosphatase-like"/>
    <property type="match status" value="1"/>
</dbReference>
<evidence type="ECO:0000313" key="5">
    <source>
        <dbReference type="EMBL" id="VGO12361.1"/>
    </source>
</evidence>
<dbReference type="PANTHER" id="PTHR42693">
    <property type="entry name" value="ARYLSULFATASE FAMILY MEMBER"/>
    <property type="match status" value="1"/>
</dbReference>
<evidence type="ECO:0000313" key="6">
    <source>
        <dbReference type="Proteomes" id="UP000366872"/>
    </source>
</evidence>